<gene>
    <name evidence="4" type="ORF">FDV58_12680</name>
</gene>
<dbReference type="Gene3D" id="3.60.21.10">
    <property type="match status" value="1"/>
</dbReference>
<evidence type="ECO:0000256" key="2">
    <source>
        <dbReference type="RuleBase" id="RU362039"/>
    </source>
</evidence>
<dbReference type="EC" id="3.1.4.-" evidence="2"/>
<dbReference type="GO" id="GO:0016791">
    <property type="term" value="F:phosphatase activity"/>
    <property type="evidence" value="ECO:0007669"/>
    <property type="project" value="TreeGrafter"/>
</dbReference>
<evidence type="ECO:0000259" key="3">
    <source>
        <dbReference type="Pfam" id="PF12850"/>
    </source>
</evidence>
<dbReference type="InterPro" id="IPR029052">
    <property type="entry name" value="Metallo-depent_PP-like"/>
</dbReference>
<dbReference type="AlphaFoldDB" id="A0A4U6S4H0"/>
<evidence type="ECO:0000313" key="5">
    <source>
        <dbReference type="Proteomes" id="UP000305095"/>
    </source>
</evidence>
<comment type="cofactor">
    <cofactor evidence="2">
        <name>a divalent metal cation</name>
        <dbReference type="ChEBI" id="CHEBI:60240"/>
    </cofactor>
</comment>
<dbReference type="InterPro" id="IPR000979">
    <property type="entry name" value="Phosphodiesterase_MJ0936/Vps29"/>
</dbReference>
<reference evidence="4 5" key="1">
    <citation type="submission" date="2019-05" db="EMBL/GenBank/DDBJ databases">
        <title>Draft Genome of Bradyrhizobium elkanii strain SEMIA 938, Used in Commercial Inoculants for Lupinus spp. in Brazil.</title>
        <authorList>
            <person name="Hungria M."/>
            <person name="Delamuta J.R.M."/>
            <person name="Ribeiro R.A."/>
            <person name="Nogueira M.A."/>
        </authorList>
    </citation>
    <scope>NUCLEOTIDE SEQUENCE [LARGE SCALE GENOMIC DNA]</scope>
    <source>
        <strain evidence="4 5">Semia 938</strain>
    </source>
</reference>
<dbReference type="GO" id="GO:0005737">
    <property type="term" value="C:cytoplasm"/>
    <property type="evidence" value="ECO:0007669"/>
    <property type="project" value="TreeGrafter"/>
</dbReference>
<dbReference type="PIRSF" id="PIRSF000883">
    <property type="entry name" value="Pesterase_MJ0912"/>
    <property type="match status" value="1"/>
</dbReference>
<name>A0A4U6S4H0_BRAEL</name>
<dbReference type="RefSeq" id="WP_137478547.1">
    <property type="nucleotide sequence ID" value="NZ_SZZP01000007.1"/>
</dbReference>
<keyword evidence="2" id="KW-0479">Metal-binding</keyword>
<comment type="similarity">
    <text evidence="1 2">Belongs to the metallophosphoesterase superfamily. YfcE family.</text>
</comment>
<protein>
    <recommendedName>
        <fullName evidence="2">Phosphoesterase</fullName>
        <ecNumber evidence="2">3.1.4.-</ecNumber>
    </recommendedName>
</protein>
<feature type="domain" description="Calcineurin-like phosphoesterase" evidence="3">
    <location>
        <begin position="1"/>
        <end position="187"/>
    </location>
</feature>
<comment type="caution">
    <text evidence="4">The sequence shown here is derived from an EMBL/GenBank/DDBJ whole genome shotgun (WGS) entry which is preliminary data.</text>
</comment>
<dbReference type="SUPFAM" id="SSF56300">
    <property type="entry name" value="Metallo-dependent phosphatases"/>
    <property type="match status" value="1"/>
</dbReference>
<dbReference type="GO" id="GO:0046872">
    <property type="term" value="F:metal ion binding"/>
    <property type="evidence" value="ECO:0007669"/>
    <property type="project" value="UniProtKB-KW"/>
</dbReference>
<dbReference type="PANTHER" id="PTHR42850:SF2">
    <property type="entry name" value="BLL5683 PROTEIN"/>
    <property type="match status" value="1"/>
</dbReference>
<accession>A0A4U6S4H0</accession>
<dbReference type="InterPro" id="IPR050126">
    <property type="entry name" value="Ap4A_hydrolase"/>
</dbReference>
<dbReference type="InterPro" id="IPR011152">
    <property type="entry name" value="Pesterase_MJ0912"/>
</dbReference>
<proteinExistence type="inferred from homology"/>
<evidence type="ECO:0000313" key="4">
    <source>
        <dbReference type="EMBL" id="TKV81002.1"/>
    </source>
</evidence>
<dbReference type="Proteomes" id="UP000305095">
    <property type="component" value="Unassembled WGS sequence"/>
</dbReference>
<sequence length="230" mass="25417">MLLGVLSDAHGNVEAFQLGLNLLAEAGVDAVYFLGDAVGYIPDAGVVSLLRQGEIRSIRGNHDDMLVRRSATADLDKVYRHSETFAKLSDDERDFLMTLPSQLRLSRPGTDILFVHGSPSDPLAGYVYPDTSLTDFMNVNADVVFMGHTHHPFVRRQDEKLFVNVGSCGLPRGQDVRGTVCIFNVDQRDVEIIRYDISACCERVLSRHLLSPSVAALLDRCSRHMTGEQA</sequence>
<dbReference type="NCBIfam" id="TIGR00040">
    <property type="entry name" value="yfcE"/>
    <property type="match status" value="1"/>
</dbReference>
<organism evidence="4 5">
    <name type="scientific">Bradyrhizobium elkanii</name>
    <dbReference type="NCBI Taxonomy" id="29448"/>
    <lineage>
        <taxon>Bacteria</taxon>
        <taxon>Pseudomonadati</taxon>
        <taxon>Pseudomonadota</taxon>
        <taxon>Alphaproteobacteria</taxon>
        <taxon>Hyphomicrobiales</taxon>
        <taxon>Nitrobacteraceae</taxon>
        <taxon>Bradyrhizobium</taxon>
    </lineage>
</organism>
<dbReference type="InterPro" id="IPR024654">
    <property type="entry name" value="Calcineurin-like_PHP_lpxH"/>
</dbReference>
<dbReference type="EMBL" id="SZZP01000007">
    <property type="protein sequence ID" value="TKV81002.1"/>
    <property type="molecule type" value="Genomic_DNA"/>
</dbReference>
<dbReference type="Pfam" id="PF12850">
    <property type="entry name" value="Metallophos_2"/>
    <property type="match status" value="1"/>
</dbReference>
<dbReference type="PANTHER" id="PTHR42850">
    <property type="entry name" value="METALLOPHOSPHOESTERASE"/>
    <property type="match status" value="1"/>
</dbReference>
<evidence type="ECO:0000256" key="1">
    <source>
        <dbReference type="ARBA" id="ARBA00008950"/>
    </source>
</evidence>